<feature type="region of interest" description="Disordered" evidence="2">
    <location>
        <begin position="1644"/>
        <end position="1748"/>
    </location>
</feature>
<accession>A0AAD9JHD4</accession>
<feature type="region of interest" description="Disordered" evidence="2">
    <location>
        <begin position="46"/>
        <end position="191"/>
    </location>
</feature>
<evidence type="ECO:0000256" key="1">
    <source>
        <dbReference type="SAM" id="Coils"/>
    </source>
</evidence>
<feature type="compositionally biased region" description="Polar residues" evidence="2">
    <location>
        <begin position="1730"/>
        <end position="1740"/>
    </location>
</feature>
<evidence type="ECO:0000259" key="3">
    <source>
        <dbReference type="Pfam" id="PF15249"/>
    </source>
</evidence>
<dbReference type="InterPro" id="IPR015671">
    <property type="entry name" value="GSCR1_dom"/>
</dbReference>
<feature type="region of interest" description="Disordered" evidence="2">
    <location>
        <begin position="790"/>
        <end position="815"/>
    </location>
</feature>
<dbReference type="EMBL" id="JAODUP010000337">
    <property type="protein sequence ID" value="KAK2152205.1"/>
    <property type="molecule type" value="Genomic_DNA"/>
</dbReference>
<feature type="compositionally biased region" description="Polar residues" evidence="2">
    <location>
        <begin position="53"/>
        <end position="63"/>
    </location>
</feature>
<feature type="region of interest" description="Disordered" evidence="2">
    <location>
        <begin position="1402"/>
        <end position="1425"/>
    </location>
</feature>
<feature type="compositionally biased region" description="Polar residues" evidence="2">
    <location>
        <begin position="85"/>
        <end position="147"/>
    </location>
</feature>
<dbReference type="Pfam" id="PF15249">
    <property type="entry name" value="GLTSCR1"/>
    <property type="match status" value="1"/>
</dbReference>
<evidence type="ECO:0000313" key="5">
    <source>
        <dbReference type="Proteomes" id="UP001208570"/>
    </source>
</evidence>
<protein>
    <recommendedName>
        <fullName evidence="3">GLTSCR protein conserved domain-containing protein</fullName>
    </recommendedName>
</protein>
<dbReference type="GO" id="GO:0045893">
    <property type="term" value="P:positive regulation of DNA-templated transcription"/>
    <property type="evidence" value="ECO:0007669"/>
    <property type="project" value="TreeGrafter"/>
</dbReference>
<dbReference type="GO" id="GO:0016514">
    <property type="term" value="C:SWI/SNF complex"/>
    <property type="evidence" value="ECO:0007669"/>
    <property type="project" value="TreeGrafter"/>
</dbReference>
<feature type="compositionally biased region" description="Polar residues" evidence="2">
    <location>
        <begin position="168"/>
        <end position="177"/>
    </location>
</feature>
<dbReference type="InterPro" id="IPR052438">
    <property type="entry name" value="Chromatin_remod/trans_coact"/>
</dbReference>
<dbReference type="Proteomes" id="UP001208570">
    <property type="component" value="Unassembled WGS sequence"/>
</dbReference>
<gene>
    <name evidence="4" type="ORF">LSH36_337g02025</name>
</gene>
<dbReference type="PANTHER" id="PTHR15572:SF0">
    <property type="entry name" value="GLUTAMINE-RICH PROTEIN-RELATED"/>
    <property type="match status" value="1"/>
</dbReference>
<name>A0AAD9JHD4_9ANNE</name>
<feature type="domain" description="GLTSCR protein conserved" evidence="3">
    <location>
        <begin position="1284"/>
        <end position="1385"/>
    </location>
</feature>
<feature type="coiled-coil region" evidence="1">
    <location>
        <begin position="1327"/>
        <end position="1390"/>
    </location>
</feature>
<keyword evidence="5" id="KW-1185">Reference proteome</keyword>
<feature type="compositionally biased region" description="Basic and acidic residues" evidence="2">
    <location>
        <begin position="1694"/>
        <end position="1706"/>
    </location>
</feature>
<keyword evidence="1" id="KW-0175">Coiled coil</keyword>
<evidence type="ECO:0000313" key="4">
    <source>
        <dbReference type="EMBL" id="KAK2152205.1"/>
    </source>
</evidence>
<feature type="compositionally biased region" description="Low complexity" evidence="2">
    <location>
        <begin position="178"/>
        <end position="191"/>
    </location>
</feature>
<comment type="caution">
    <text evidence="4">The sequence shown here is derived from an EMBL/GenBank/DDBJ whole genome shotgun (WGS) entry which is preliminary data.</text>
</comment>
<feature type="region of interest" description="Disordered" evidence="2">
    <location>
        <begin position="1487"/>
        <end position="1516"/>
    </location>
</feature>
<feature type="compositionally biased region" description="Polar residues" evidence="2">
    <location>
        <begin position="841"/>
        <end position="852"/>
    </location>
</feature>
<feature type="compositionally biased region" description="Polar residues" evidence="2">
    <location>
        <begin position="1487"/>
        <end position="1504"/>
    </location>
</feature>
<proteinExistence type="predicted"/>
<reference evidence="4" key="1">
    <citation type="journal article" date="2023" name="Mol. Biol. Evol.">
        <title>Third-Generation Sequencing Reveals the Adaptive Role of the Epigenome in Three Deep-Sea Polychaetes.</title>
        <authorList>
            <person name="Perez M."/>
            <person name="Aroh O."/>
            <person name="Sun Y."/>
            <person name="Lan Y."/>
            <person name="Juniper S.K."/>
            <person name="Young C.R."/>
            <person name="Angers B."/>
            <person name="Qian P.Y."/>
        </authorList>
    </citation>
    <scope>NUCLEOTIDE SEQUENCE</scope>
    <source>
        <strain evidence="4">P08H-3</strain>
    </source>
</reference>
<evidence type="ECO:0000256" key="2">
    <source>
        <dbReference type="SAM" id="MobiDB-lite"/>
    </source>
</evidence>
<sequence length="1770" mass="189125">MDHDIRCIFDDIDPNDTDALSLFLNDLEDEPTTGDTTTEVDDLHSLLNDDTKSGTFTSQANTNGGDGDVAGVDAGGAFRSPQPPTLTQNVTQPGSRSAPVQQNMVASLSPRMLQQPSTPGSVGDSPYSQHHAATTSPSPRQLTTPSPMGSPVPNAFQQPQKHHEIKMPSTNGLSLENSQSKSQAQASSMLPEHQIQMLKQQQLIKSQNVSAASLTQPLTQVIAGQQTSTAGTPLQIQLQGTATTSQNLQHVGPARIQTQPVQGTVIHTSLGNQVIFQGGLSGQMQLHHQVGINQPSQLVTSQGNIIQTTQPVVTIAASNIQPPTLQAPPNISIVNLQGQIQPQQQQIVLQRGTADNQHNVILTTLPASSMMQLAANTSQHNAIPAGMVLNHNQAQVLLAKGGQKVQGQVLLQSQPVGNSQLQITGLKPAGLATSTLTVQNQQGQLINLQQPAQQGALVHNVGARVEVNQVGTTVQNVAQQRHLLQVNGQTLALTTQQLQQLISLQQKKQLLQHTAVPQQPQQQQQSQILQHAGTGIQVITTSGSSLGIIPKPVSSTVSQPTLATQAAVQQNLQEIHDKMLKQNSQQPTAVSDVNAVSQNSAIGSVQNIPGIAGQSSQGLGSTPTAVAALTHGSTLTVLGAAGQPQANRQVNVVGQGQVLTQTVMQHPAQGGILQLQPNPGQTPVVSKAGLVAVQAIAVQNVNQQQTVQNKQPVTQFRQILPSTSQLLSTASGTPAVTTSTNAVSNFANMLPSATSKPNIVAPNVNIQTLGLGNQVNSLVLQQQLQQQQKERQLQQQKASPRLLPGQPPSSTSLSSGQINASLALQQLNVAQQQRNAAMPQDGNNTPEQQHSGVSDLPKAVNVGSVSQKVVTSTALPGQPVGSATCTFSTQSPLVTSPLISSATRKAQGIFSTTEQKTVEMLQGVTNNLVNTNASAGGITHVAQSTPILLSTNQSVPAVSIQRPLVNNVASVQGQAGASRVPTIQLTPQLQQALATVQQKMQTFLAIPSRTDAQNASLQQLMIWQQKILLIGRTQALKAQQGQQQLVQQPTAATQSTVPGAVLQPTVQQTPQQQSQLVIQKPLSVSQQVTAAATSAAIPVQVQELLTSAASAGSNLLTTFATTTVVSPAVPNLSTVDSKRNTAVSNHETKLPPEMKEKLRLQLAKLTPAQLDYFLKNQAYVLTKLIKQQQEMQKLRQEQLHQVATPGVVNVTGDQKQMIQQIAPGGITVVAPSVATVASAISASTITSGLSSTVLPSASVSGVTTVKVPVKMSRKQLFSHYIAKDQKNVEQPDYKQPFQNHKDILKRLLAYHVGQVKEDKRKHIREGAEAYEETAQELLAKKDEMFKKYQYLILEESMRADRTAEMVMLERMFLASEKEVLAEEKRKAEQDPEHFVPMTWVSSDEEDSGEDHQVSNSLVPSPVRSPTADISIDNINTSNLKHSTDCLTDEQTSPGGNYTLRASTGLRLVFKTSPLHTSVSSPVPLTENFSVKSEDSGISSQQNSVETDEDGAPPKKKMCVSVSEDREHYRTNDGGKLSVHGRVSEKKVAKEELNLSFELCKEDSDKGDPCGTVNSSDQDDVHKQLGDNFVESVAGLETLGANEADSAVAGLLSSSDMLSQDLGVYSEDLFSDLTLEQHLNQGLPSNFMAESSKETKSKQQSEYYSEISDYDTDTNVGDKEQDTELQDAIGGLLSDMEKEHEPDDEKTSFFSQSADYGSKDAGPADGEENPCDNNGSFGNNMESDDIKCSDETRSAIDSLLALESPSSFGYM</sequence>
<organism evidence="4 5">
    <name type="scientific">Paralvinella palmiformis</name>
    <dbReference type="NCBI Taxonomy" id="53620"/>
    <lineage>
        <taxon>Eukaryota</taxon>
        <taxon>Metazoa</taxon>
        <taxon>Spiralia</taxon>
        <taxon>Lophotrochozoa</taxon>
        <taxon>Annelida</taxon>
        <taxon>Polychaeta</taxon>
        <taxon>Sedentaria</taxon>
        <taxon>Canalipalpata</taxon>
        <taxon>Terebellida</taxon>
        <taxon>Terebelliformia</taxon>
        <taxon>Alvinellidae</taxon>
        <taxon>Paralvinella</taxon>
    </lineage>
</organism>
<dbReference type="PANTHER" id="PTHR15572">
    <property type="entry name" value="GLIOMA TUMOR SUPPRESSOR CANDIDATE REGION GENE 1"/>
    <property type="match status" value="1"/>
</dbReference>
<feature type="region of interest" description="Disordered" evidence="2">
    <location>
        <begin position="831"/>
        <end position="855"/>
    </location>
</feature>